<dbReference type="Gene3D" id="1.10.287.470">
    <property type="entry name" value="Helix hairpin bin"/>
    <property type="match status" value="1"/>
</dbReference>
<dbReference type="GO" id="GO:1990281">
    <property type="term" value="C:efflux pump complex"/>
    <property type="evidence" value="ECO:0007669"/>
    <property type="project" value="TreeGrafter"/>
</dbReference>
<gene>
    <name evidence="5" type="ORF">SAMN05443545_106140</name>
</gene>
<dbReference type="Proteomes" id="UP000198500">
    <property type="component" value="Unassembled WGS sequence"/>
</dbReference>
<evidence type="ECO:0000256" key="2">
    <source>
        <dbReference type="SAM" id="SignalP"/>
    </source>
</evidence>
<evidence type="ECO:0000259" key="3">
    <source>
        <dbReference type="Pfam" id="PF25954"/>
    </source>
</evidence>
<dbReference type="GO" id="GO:0015562">
    <property type="term" value="F:efflux transmembrane transporter activity"/>
    <property type="evidence" value="ECO:0007669"/>
    <property type="project" value="TreeGrafter"/>
</dbReference>
<feature type="signal peptide" evidence="2">
    <location>
        <begin position="1"/>
        <end position="23"/>
    </location>
</feature>
<dbReference type="OrthoDB" id="9791520at2"/>
<feature type="domain" description="CzcB-like barrel-sandwich hybrid" evidence="4">
    <location>
        <begin position="44"/>
        <end position="159"/>
    </location>
</feature>
<evidence type="ECO:0000256" key="1">
    <source>
        <dbReference type="ARBA" id="ARBA00009477"/>
    </source>
</evidence>
<dbReference type="Pfam" id="PF25954">
    <property type="entry name" value="Beta-barrel_RND_2"/>
    <property type="match status" value="1"/>
</dbReference>
<dbReference type="InterPro" id="IPR006143">
    <property type="entry name" value="RND_pump_MFP"/>
</dbReference>
<proteinExistence type="inferred from homology"/>
<dbReference type="AlphaFoldDB" id="A0A1H3CYA7"/>
<feature type="chain" id="PRO_5011541415" evidence="2">
    <location>
        <begin position="24"/>
        <end position="246"/>
    </location>
</feature>
<dbReference type="RefSeq" id="WP_092570252.1">
    <property type="nucleotide sequence ID" value="NZ_BMXH01000005.1"/>
</dbReference>
<dbReference type="STRING" id="574349.SAMN05443545_106140"/>
<feature type="domain" description="CusB-like beta-barrel" evidence="3">
    <location>
        <begin position="181"/>
        <end position="241"/>
    </location>
</feature>
<dbReference type="InterPro" id="IPR058647">
    <property type="entry name" value="BSH_CzcB-like"/>
</dbReference>
<evidence type="ECO:0000259" key="4">
    <source>
        <dbReference type="Pfam" id="PF25973"/>
    </source>
</evidence>
<accession>A0A1H3CYA7</accession>
<dbReference type="PANTHER" id="PTHR30469:SF15">
    <property type="entry name" value="HLYD FAMILY OF SECRETION PROTEINS"/>
    <property type="match status" value="1"/>
</dbReference>
<organism evidence="5 6">
    <name type="scientific">Aidingimonas halophila</name>
    <dbReference type="NCBI Taxonomy" id="574349"/>
    <lineage>
        <taxon>Bacteria</taxon>
        <taxon>Pseudomonadati</taxon>
        <taxon>Pseudomonadota</taxon>
        <taxon>Gammaproteobacteria</taxon>
        <taxon>Oceanospirillales</taxon>
        <taxon>Halomonadaceae</taxon>
        <taxon>Aidingimonas</taxon>
    </lineage>
</organism>
<keyword evidence="2" id="KW-0732">Signal</keyword>
<comment type="similarity">
    <text evidence="1">Belongs to the membrane fusion protein (MFP) (TC 8.A.1) family.</text>
</comment>
<dbReference type="Pfam" id="PF25973">
    <property type="entry name" value="BSH_CzcB"/>
    <property type="match status" value="1"/>
</dbReference>
<dbReference type="SUPFAM" id="SSF111369">
    <property type="entry name" value="HlyD-like secretion proteins"/>
    <property type="match status" value="1"/>
</dbReference>
<dbReference type="Gene3D" id="2.40.30.170">
    <property type="match status" value="1"/>
</dbReference>
<reference evidence="5 6" key="1">
    <citation type="submission" date="2016-10" db="EMBL/GenBank/DDBJ databases">
        <authorList>
            <person name="de Groot N.N."/>
        </authorList>
    </citation>
    <scope>NUCLEOTIDE SEQUENCE [LARGE SCALE GENOMIC DNA]</scope>
    <source>
        <strain evidence="5 6">DSM 19219</strain>
    </source>
</reference>
<dbReference type="PANTHER" id="PTHR30469">
    <property type="entry name" value="MULTIDRUG RESISTANCE PROTEIN MDTA"/>
    <property type="match status" value="1"/>
</dbReference>
<dbReference type="EMBL" id="FNNI01000006">
    <property type="protein sequence ID" value="SDX59107.1"/>
    <property type="molecule type" value="Genomic_DNA"/>
</dbReference>
<evidence type="ECO:0000313" key="5">
    <source>
        <dbReference type="EMBL" id="SDX59107.1"/>
    </source>
</evidence>
<sequence>MLYRSHRLLIVSILLGIPTLSMAQENGHVDATSCLVDPGRSSTMSSQVPGMIDEIRVDSGDRVEEGETLFTLKREVEAASLELERARERYAARTLERNRRLIEKGMLSESEQDEIDTELSLASLQANQAEAQLGEMVGNAPFDGVIASLESEEGEFIDNTPILELVQLDPLRIDLVMPLEAYGQYEIGDTLDIRLEAPVDDTVTAEIDRIDSVIDPSSGTFGIRLALPNPDGQYPAGINCRIADRG</sequence>
<name>A0A1H3CYA7_9GAMM</name>
<evidence type="ECO:0000313" key="6">
    <source>
        <dbReference type="Proteomes" id="UP000198500"/>
    </source>
</evidence>
<dbReference type="InterPro" id="IPR058792">
    <property type="entry name" value="Beta-barrel_RND_2"/>
</dbReference>
<keyword evidence="6" id="KW-1185">Reference proteome</keyword>
<dbReference type="Gene3D" id="2.40.50.100">
    <property type="match status" value="1"/>
</dbReference>
<dbReference type="NCBIfam" id="TIGR01730">
    <property type="entry name" value="RND_mfp"/>
    <property type="match status" value="1"/>
</dbReference>
<protein>
    <submittedName>
        <fullName evidence="5">RND family efflux transporter, MFP subunit</fullName>
    </submittedName>
</protein>